<name>A0AAW0G0S8_9APHY</name>
<gene>
    <name evidence="2" type="ORF">QCA50_010798</name>
</gene>
<keyword evidence="3" id="KW-1185">Reference proteome</keyword>
<dbReference type="EMBL" id="JASBNA010000018">
    <property type="protein sequence ID" value="KAK7685987.1"/>
    <property type="molecule type" value="Genomic_DNA"/>
</dbReference>
<dbReference type="AlphaFoldDB" id="A0AAW0G0S8"/>
<organism evidence="2 3">
    <name type="scientific">Cerrena zonata</name>
    <dbReference type="NCBI Taxonomy" id="2478898"/>
    <lineage>
        <taxon>Eukaryota</taxon>
        <taxon>Fungi</taxon>
        <taxon>Dikarya</taxon>
        <taxon>Basidiomycota</taxon>
        <taxon>Agaricomycotina</taxon>
        <taxon>Agaricomycetes</taxon>
        <taxon>Polyporales</taxon>
        <taxon>Cerrenaceae</taxon>
        <taxon>Cerrena</taxon>
    </lineage>
</organism>
<protein>
    <submittedName>
        <fullName evidence="2">Uncharacterized protein</fullName>
    </submittedName>
</protein>
<comment type="caution">
    <text evidence="2">The sequence shown here is derived from an EMBL/GenBank/DDBJ whole genome shotgun (WGS) entry which is preliminary data.</text>
</comment>
<dbReference type="Proteomes" id="UP001385951">
    <property type="component" value="Unassembled WGS sequence"/>
</dbReference>
<feature type="chain" id="PRO_5043384797" evidence="1">
    <location>
        <begin position="25"/>
        <end position="258"/>
    </location>
</feature>
<evidence type="ECO:0000256" key="1">
    <source>
        <dbReference type="SAM" id="SignalP"/>
    </source>
</evidence>
<keyword evidence="1" id="KW-0732">Signal</keyword>
<sequence length="258" mass="27963">MQKHKILIEVLFVVLLVGSSVVRGDINQDNAVVERCSNRPVRARLPPTINPDPKMFSSWVAPPPGWFYGNWKITYTSQPTYFPLQNMQYDASPVFPQSSILPGQNNDLTSYQLSNVSTVVTAYGIDTPRRSNDPSLGAEWEAVYDFVGTGALAATNNSWELLAWGYDTLEDGFLVIYETPVASDGAPSGLDIASRSEDGPSGETLKDIYHVLLALGNAELSGLVGSVQKLTVDGRRTGMTPVQCDAACVNNNDTIASS</sequence>
<proteinExistence type="predicted"/>
<evidence type="ECO:0000313" key="3">
    <source>
        <dbReference type="Proteomes" id="UP001385951"/>
    </source>
</evidence>
<accession>A0AAW0G0S8</accession>
<evidence type="ECO:0000313" key="2">
    <source>
        <dbReference type="EMBL" id="KAK7685987.1"/>
    </source>
</evidence>
<reference evidence="2 3" key="1">
    <citation type="submission" date="2022-09" db="EMBL/GenBank/DDBJ databases">
        <authorList>
            <person name="Palmer J.M."/>
        </authorList>
    </citation>
    <scope>NUCLEOTIDE SEQUENCE [LARGE SCALE GENOMIC DNA]</scope>
    <source>
        <strain evidence="2 3">DSM 7382</strain>
    </source>
</reference>
<feature type="signal peptide" evidence="1">
    <location>
        <begin position="1"/>
        <end position="24"/>
    </location>
</feature>